<dbReference type="GO" id="GO:0046914">
    <property type="term" value="F:transition metal ion binding"/>
    <property type="evidence" value="ECO:0007669"/>
    <property type="project" value="InterPro"/>
</dbReference>
<accession>A0A7G9YEI8</accession>
<reference evidence="4" key="1">
    <citation type="submission" date="2020-06" db="EMBL/GenBank/DDBJ databases">
        <title>Unique genomic features of the anaerobic methanotrophic archaea.</title>
        <authorList>
            <person name="Chadwick G.L."/>
            <person name="Skennerton C.T."/>
            <person name="Laso-Perez R."/>
            <person name="Leu A.O."/>
            <person name="Speth D.R."/>
            <person name="Yu H."/>
            <person name="Morgan-Lang C."/>
            <person name="Hatzenpichler R."/>
            <person name="Goudeau D."/>
            <person name="Malmstrom R."/>
            <person name="Brazelton W.J."/>
            <person name="Woyke T."/>
            <person name="Hallam S.J."/>
            <person name="Tyson G.W."/>
            <person name="Wegener G."/>
            <person name="Boetius A."/>
            <person name="Orphan V."/>
        </authorList>
    </citation>
    <scope>NUCLEOTIDE SEQUENCE</scope>
</reference>
<evidence type="ECO:0000256" key="2">
    <source>
        <dbReference type="ARBA" id="ARBA00012692"/>
    </source>
</evidence>
<dbReference type="EC" id="1.2.7.12" evidence="2"/>
<dbReference type="PANTHER" id="PTHR39673">
    <property type="entry name" value="TUNGSTEN FORMYLMETHANOFURAN DEHYDROGENASE, SUBUNIT C (FWDC)"/>
    <property type="match status" value="1"/>
</dbReference>
<evidence type="ECO:0000256" key="1">
    <source>
        <dbReference type="ARBA" id="ARBA00004830"/>
    </source>
</evidence>
<evidence type="ECO:0000256" key="3">
    <source>
        <dbReference type="ARBA" id="ARBA00048228"/>
    </source>
</evidence>
<gene>
    <name evidence="4" type="primary">fwdC</name>
    <name evidence="4" type="ORF">NIBJONLA_00039</name>
</gene>
<dbReference type="CDD" id="cd00980">
    <property type="entry name" value="FwdC/FmdC"/>
    <property type="match status" value="1"/>
</dbReference>
<proteinExistence type="predicted"/>
<dbReference type="AlphaFoldDB" id="A0A7G9YEI8"/>
<dbReference type="SUPFAM" id="SSF69336">
    <property type="entry name" value="Alpha subunit of glutamate synthase, C-terminal domain"/>
    <property type="match status" value="1"/>
</dbReference>
<evidence type="ECO:0000313" key="4">
    <source>
        <dbReference type="EMBL" id="QNO46422.1"/>
    </source>
</evidence>
<dbReference type="EMBL" id="MT631189">
    <property type="protein sequence ID" value="QNO46422.1"/>
    <property type="molecule type" value="Genomic_DNA"/>
</dbReference>
<keyword evidence="4" id="KW-0560">Oxidoreductase</keyword>
<protein>
    <recommendedName>
        <fullName evidence="2">formylmethanofuran dehydrogenase</fullName>
        <ecNumber evidence="2">1.2.7.12</ecNumber>
    </recommendedName>
</protein>
<dbReference type="UniPathway" id="UPA00640">
    <property type="reaction ID" value="UER00692"/>
</dbReference>
<dbReference type="InterPro" id="IPR036485">
    <property type="entry name" value="Glu_synth_asu_C_sf"/>
</dbReference>
<sequence>MQTVTLTPKRSPTISIEAENITPDAFAGKSTAEIGAITAWEGNEEITLADIFDVAVDGSGDAAGTKIVIDGDVPRVKRIGEAMTAGEIVIKGNVDMRCGARMSGGSITVEGNADSWVGREMTGGEILVKGNAAYYAGGGYRGETCGMRGGKLTIEGDVLDFLGEHMCGGEIIVKGNARLLPGVLNWSGTITIEGDTTLPGGEMKSGTIFVKGKVLEMLPSYRDEGTEEVDGVTYRKYTGDLSRNGEGVLYVSV</sequence>
<dbReference type="GO" id="GO:0019386">
    <property type="term" value="P:methanogenesis, from carbon dioxide"/>
    <property type="evidence" value="ECO:0007669"/>
    <property type="project" value="UniProtKB-UniPathway"/>
</dbReference>
<comment type="catalytic activity">
    <reaction evidence="3">
        <text>N-formylmethanofuran + 2 oxidized [2Fe-2S]-[ferredoxin] + H2O = methanofuran + 2 reduced [2Fe-2S]-[ferredoxin] + CO2 + H(+)</text>
        <dbReference type="Rhea" id="RHEA:19841"/>
        <dbReference type="Rhea" id="RHEA-COMP:10000"/>
        <dbReference type="Rhea" id="RHEA-COMP:10001"/>
        <dbReference type="ChEBI" id="CHEBI:15377"/>
        <dbReference type="ChEBI" id="CHEBI:15378"/>
        <dbReference type="ChEBI" id="CHEBI:16526"/>
        <dbReference type="ChEBI" id="CHEBI:33737"/>
        <dbReference type="ChEBI" id="CHEBI:33738"/>
        <dbReference type="ChEBI" id="CHEBI:57727"/>
        <dbReference type="ChEBI" id="CHEBI:58151"/>
        <dbReference type="EC" id="1.2.7.12"/>
    </reaction>
</comment>
<dbReference type="PANTHER" id="PTHR39673:SF5">
    <property type="entry name" value="TUNGSTEN-CONTAINING FORMYLMETHANOFURAN DEHYDROGENASE 2 SUBUNIT C"/>
    <property type="match status" value="1"/>
</dbReference>
<dbReference type="InterPro" id="IPR017550">
    <property type="entry name" value="Formylmethanofuran_DH_suC"/>
</dbReference>
<comment type="pathway">
    <text evidence="1">One-carbon metabolism; methanogenesis from CO(2); 5,10-methenyl-5,6,7,8-tetrahydromethanopterin from CO(2): step 1/3.</text>
</comment>
<dbReference type="GO" id="GO:0018493">
    <property type="term" value="F:formylmethanofuran dehydrogenase activity"/>
    <property type="evidence" value="ECO:0007669"/>
    <property type="project" value="UniProtKB-EC"/>
</dbReference>
<dbReference type="Gene3D" id="2.160.20.60">
    <property type="entry name" value="Glutamate synthase, alpha subunit, C-terminal domain"/>
    <property type="match status" value="2"/>
</dbReference>
<dbReference type="NCBIfam" id="TIGR03122">
    <property type="entry name" value="one_C_dehyd_C"/>
    <property type="match status" value="1"/>
</dbReference>
<name>A0A7G9YEI8_9EURY</name>
<organism evidence="4">
    <name type="scientific">Candidatus Methanogaster sp. ANME-2c ERB4</name>
    <dbReference type="NCBI Taxonomy" id="2759911"/>
    <lineage>
        <taxon>Archaea</taxon>
        <taxon>Methanobacteriati</taxon>
        <taxon>Methanobacteriota</taxon>
        <taxon>Stenosarchaea group</taxon>
        <taxon>Methanomicrobia</taxon>
        <taxon>Methanosarcinales</taxon>
        <taxon>ANME-2 cluster</taxon>
        <taxon>Candidatus Methanogasteraceae</taxon>
        <taxon>Candidatus Methanogaster</taxon>
    </lineage>
</organism>